<dbReference type="SUPFAM" id="SSF50985">
    <property type="entry name" value="RCC1/BLIP-II"/>
    <property type="match status" value="1"/>
</dbReference>
<dbReference type="SUPFAM" id="SSF49265">
    <property type="entry name" value="Fibronectin type III"/>
    <property type="match status" value="1"/>
</dbReference>
<dbReference type="Gene3D" id="2.130.10.30">
    <property type="entry name" value="Regulator of chromosome condensation 1/beta-lactamase-inhibitor protein II"/>
    <property type="match status" value="1"/>
</dbReference>
<dbReference type="Pfam" id="PF18962">
    <property type="entry name" value="Por_Secre_tail"/>
    <property type="match status" value="1"/>
</dbReference>
<organism evidence="4 5">
    <name type="scientific">Chloroherpeton thalassium (strain ATCC 35110 / GB-78)</name>
    <dbReference type="NCBI Taxonomy" id="517418"/>
    <lineage>
        <taxon>Bacteria</taxon>
        <taxon>Pseudomonadati</taxon>
        <taxon>Chlorobiota</taxon>
        <taxon>Chlorobiia</taxon>
        <taxon>Chlorobiales</taxon>
        <taxon>Chloroherpetonaceae</taxon>
        <taxon>Chloroherpeton</taxon>
    </lineage>
</organism>
<dbReference type="Proteomes" id="UP000001208">
    <property type="component" value="Chromosome"/>
</dbReference>
<dbReference type="PANTHER" id="PTHR45982:SF1">
    <property type="entry name" value="REGULATOR OF CHROMOSOME CONDENSATION"/>
    <property type="match status" value="1"/>
</dbReference>
<dbReference type="PRINTS" id="PR00633">
    <property type="entry name" value="RCCNDNSATION"/>
</dbReference>
<dbReference type="eggNOG" id="COG5184">
    <property type="taxonomic scope" value="Bacteria"/>
</dbReference>
<dbReference type="InterPro" id="IPR000408">
    <property type="entry name" value="Reg_chr_condens"/>
</dbReference>
<dbReference type="InterPro" id="IPR051553">
    <property type="entry name" value="Ran_GTPase-activating"/>
</dbReference>
<dbReference type="NCBIfam" id="TIGR04183">
    <property type="entry name" value="Por_Secre_tail"/>
    <property type="match status" value="1"/>
</dbReference>
<dbReference type="InterPro" id="IPR036116">
    <property type="entry name" value="FN3_sf"/>
</dbReference>
<evidence type="ECO:0000256" key="1">
    <source>
        <dbReference type="ARBA" id="ARBA00022658"/>
    </source>
</evidence>
<evidence type="ECO:0000313" key="4">
    <source>
        <dbReference type="EMBL" id="ACF14447.1"/>
    </source>
</evidence>
<dbReference type="AlphaFoldDB" id="B3QUU6"/>
<dbReference type="SMART" id="SM00060">
    <property type="entry name" value="FN3"/>
    <property type="match status" value="2"/>
</dbReference>
<dbReference type="InterPro" id="IPR058923">
    <property type="entry name" value="RCC1-like_dom"/>
</dbReference>
<dbReference type="KEGG" id="cts:Ctha_1993"/>
<protein>
    <submittedName>
        <fullName evidence="4">Fibronectin type III domain protein</fullName>
    </submittedName>
</protein>
<dbReference type="HOGENOM" id="CLU_396754_0_0_10"/>
<evidence type="ECO:0000256" key="2">
    <source>
        <dbReference type="ARBA" id="ARBA00022737"/>
    </source>
</evidence>
<evidence type="ECO:0000313" key="5">
    <source>
        <dbReference type="Proteomes" id="UP000001208"/>
    </source>
</evidence>
<reference evidence="4 5" key="1">
    <citation type="submission" date="2008-06" db="EMBL/GenBank/DDBJ databases">
        <title>Complete sequence of Chloroherpeton thalassium ATCC 35110.</title>
        <authorList>
            <consortium name="US DOE Joint Genome Institute"/>
            <person name="Lucas S."/>
            <person name="Copeland A."/>
            <person name="Lapidus A."/>
            <person name="Glavina del Rio T."/>
            <person name="Dalin E."/>
            <person name="Tice H."/>
            <person name="Bruce D."/>
            <person name="Goodwin L."/>
            <person name="Pitluck S."/>
            <person name="Schmutz J."/>
            <person name="Larimer F."/>
            <person name="Land M."/>
            <person name="Hauser L."/>
            <person name="Kyrpides N."/>
            <person name="Mikhailova N."/>
            <person name="Liu Z."/>
            <person name="Li T."/>
            <person name="Zhao F."/>
            <person name="Overmann J."/>
            <person name="Bryant D.A."/>
            <person name="Richardson P."/>
        </authorList>
    </citation>
    <scope>NUCLEOTIDE SEQUENCE [LARGE SCALE GENOMIC DNA]</scope>
    <source>
        <strain evidence="5">ATCC 35110 / GB-78</strain>
    </source>
</reference>
<sequence>MPVDVSSYGAISGKNIVAIAGGGSYSIALDDAGKVYTWGSSEYGELGNGTSGTEMNYETGDDETAHSTVPVDISSKGAISGKTIVTIAAGYYNGMAIDNAGKVYTWGSNGSGQLGNGESGYDEYGDALISNIPVDVSSYGAISGKTIVAGAMSNGHTLALDDAGKIYTWGSNNSGQLGNNSTTASSVPVDISSYGAISGKTIVAVAPLGQSSSMAMDSEGTVYTWGAGHIGQLGNNSTTNSTVPILASGLSLDAGAAAPADPSSLTATANGETQIDLAWTGDSPKFRVLMKSDTSSTSATDGTIIYEGTDKSYSKTGLTADQAYFFAVYGMNEAGDAFSDNAQKAVASTKIDADGDAEGGWLAGETGEFDAQSDAGIKIEFTTGNSGDVVLNIVKNESDPGEGAGIDPAGVEQLKPRYWTVTATGTADGTYTITLDFTGVITSCDGLTFLKRSDASDTWKDVTTLGGSVNTAACPVVVISGLTGFSEFTVGGPADEALPVELSSFSGASTNAGIVLNWKTASEKDNAGFVISRNGSEVASYQNAAALKGAGTTSSETSYNFVDSDVTLGETYTYKLVSVDFSGERHEYSQTVSVAITEVVESETETKATEYALEQNYPNPFNPSTMIRFSLKQAGTATLKVFDMLGREMFSKQITGSAGWNSYQFNASGLNSGVYFYQIKASGYSETKKMMLLK</sequence>
<dbReference type="InterPro" id="IPR003961">
    <property type="entry name" value="FN3_dom"/>
</dbReference>
<dbReference type="Pfam" id="PF25390">
    <property type="entry name" value="WD40_RLD"/>
    <property type="match status" value="1"/>
</dbReference>
<dbReference type="InterPro" id="IPR009091">
    <property type="entry name" value="RCC1/BLIP-II"/>
</dbReference>
<dbReference type="PANTHER" id="PTHR45982">
    <property type="entry name" value="REGULATOR OF CHROMOSOME CONDENSATION"/>
    <property type="match status" value="1"/>
</dbReference>
<dbReference type="PROSITE" id="PS50853">
    <property type="entry name" value="FN3"/>
    <property type="match status" value="1"/>
</dbReference>
<dbReference type="PROSITE" id="PS50012">
    <property type="entry name" value="RCC1_3"/>
    <property type="match status" value="4"/>
</dbReference>
<keyword evidence="1" id="KW-0344">Guanine-nucleotide releasing factor</keyword>
<keyword evidence="5" id="KW-1185">Reference proteome</keyword>
<dbReference type="STRING" id="517418.Ctha_1993"/>
<accession>B3QUU6</accession>
<proteinExistence type="predicted"/>
<evidence type="ECO:0000259" key="3">
    <source>
        <dbReference type="PROSITE" id="PS50853"/>
    </source>
</evidence>
<dbReference type="InterPro" id="IPR026444">
    <property type="entry name" value="Secre_tail"/>
</dbReference>
<dbReference type="InterPro" id="IPR013783">
    <property type="entry name" value="Ig-like_fold"/>
</dbReference>
<dbReference type="Gene3D" id="2.60.40.10">
    <property type="entry name" value="Immunoglobulins"/>
    <property type="match status" value="2"/>
</dbReference>
<name>B3QUU6_CHLT3</name>
<gene>
    <name evidence="4" type="ordered locus">Ctha_1993</name>
</gene>
<keyword evidence="2" id="KW-0677">Repeat</keyword>
<dbReference type="EMBL" id="CP001100">
    <property type="protein sequence ID" value="ACF14447.1"/>
    <property type="molecule type" value="Genomic_DNA"/>
</dbReference>
<feature type="domain" description="Fibronectin type-III" evidence="3">
    <location>
        <begin position="261"/>
        <end position="352"/>
    </location>
</feature>